<reference evidence="2" key="1">
    <citation type="submission" date="2020-11" db="EMBL/GenBank/DDBJ databases">
        <authorList>
            <consortium name="DOE Joint Genome Institute"/>
            <person name="Ahrendt S."/>
            <person name="Riley R."/>
            <person name="Andreopoulos W."/>
            <person name="Labutti K."/>
            <person name="Pangilinan J."/>
            <person name="Ruiz-Duenas F.J."/>
            <person name="Barrasa J.M."/>
            <person name="Sanchez-Garcia M."/>
            <person name="Camarero S."/>
            <person name="Miyauchi S."/>
            <person name="Serrano A."/>
            <person name="Linde D."/>
            <person name="Babiker R."/>
            <person name="Drula E."/>
            <person name="Ayuso-Fernandez I."/>
            <person name="Pacheco R."/>
            <person name="Padilla G."/>
            <person name="Ferreira P."/>
            <person name="Barriuso J."/>
            <person name="Kellner H."/>
            <person name="Castanera R."/>
            <person name="Alfaro M."/>
            <person name="Ramirez L."/>
            <person name="Pisabarro A.G."/>
            <person name="Kuo A."/>
            <person name="Tritt A."/>
            <person name="Lipzen A."/>
            <person name="He G."/>
            <person name="Yan M."/>
            <person name="Ng V."/>
            <person name="Cullen D."/>
            <person name="Martin F."/>
            <person name="Rosso M.-N."/>
            <person name="Henrissat B."/>
            <person name="Hibbett D."/>
            <person name="Martinez A.T."/>
            <person name="Grigoriev I.V."/>
        </authorList>
    </citation>
    <scope>NUCLEOTIDE SEQUENCE</scope>
    <source>
        <strain evidence="2">CBS 247.69</strain>
    </source>
</reference>
<keyword evidence="3" id="KW-1185">Reference proteome</keyword>
<evidence type="ECO:0000313" key="3">
    <source>
        <dbReference type="Proteomes" id="UP000807353"/>
    </source>
</evidence>
<evidence type="ECO:0000313" key="2">
    <source>
        <dbReference type="EMBL" id="KAF9458608.1"/>
    </source>
</evidence>
<evidence type="ECO:0000259" key="1">
    <source>
        <dbReference type="Pfam" id="PF20236"/>
    </source>
</evidence>
<dbReference type="OrthoDB" id="3002966at2759"/>
<dbReference type="Proteomes" id="UP000807353">
    <property type="component" value="Unassembled WGS sequence"/>
</dbReference>
<accession>A0A9P5XXJ8</accession>
<sequence>RNKGPLYHVSVSLNVHPLQPPCYTTYIRRGGIELGEAIAQFKFSLDHRWGSLTMGGETTEISRIMSNVDSSTRHFKWDFNNVTMGWDCDATRADNSPVWIVPDTEMTPIASYIPPPDMWNPQPAVLTVSPDGHKDNLLDHIFVSALIINRKLS</sequence>
<name>A0A9P5XXJ8_9AGAR</name>
<feature type="non-terminal residue" evidence="2">
    <location>
        <position position="1"/>
    </location>
</feature>
<dbReference type="Pfam" id="PF20236">
    <property type="entry name" value="DUF6593"/>
    <property type="match status" value="1"/>
</dbReference>
<feature type="domain" description="DUF6593" evidence="1">
    <location>
        <begin position="5"/>
        <end position="151"/>
    </location>
</feature>
<comment type="caution">
    <text evidence="2">The sequence shown here is derived from an EMBL/GenBank/DDBJ whole genome shotgun (WGS) entry which is preliminary data.</text>
</comment>
<organism evidence="2 3">
    <name type="scientific">Collybia nuda</name>
    <dbReference type="NCBI Taxonomy" id="64659"/>
    <lineage>
        <taxon>Eukaryota</taxon>
        <taxon>Fungi</taxon>
        <taxon>Dikarya</taxon>
        <taxon>Basidiomycota</taxon>
        <taxon>Agaricomycotina</taxon>
        <taxon>Agaricomycetes</taxon>
        <taxon>Agaricomycetidae</taxon>
        <taxon>Agaricales</taxon>
        <taxon>Tricholomatineae</taxon>
        <taxon>Clitocybaceae</taxon>
        <taxon>Collybia</taxon>
    </lineage>
</organism>
<dbReference type="AlphaFoldDB" id="A0A9P5XXJ8"/>
<gene>
    <name evidence="2" type="ORF">BDZ94DRAFT_1173278</name>
</gene>
<protein>
    <recommendedName>
        <fullName evidence="1">DUF6593 domain-containing protein</fullName>
    </recommendedName>
</protein>
<dbReference type="InterPro" id="IPR046528">
    <property type="entry name" value="DUF6593"/>
</dbReference>
<proteinExistence type="predicted"/>
<dbReference type="EMBL" id="MU150335">
    <property type="protein sequence ID" value="KAF9458608.1"/>
    <property type="molecule type" value="Genomic_DNA"/>
</dbReference>